<proteinExistence type="predicted"/>
<keyword evidence="3 4" id="KW-0040">ANK repeat</keyword>
<dbReference type="InterPro" id="IPR001810">
    <property type="entry name" value="F-box_dom"/>
</dbReference>
<evidence type="ECO:0000313" key="6">
    <source>
        <dbReference type="EMBL" id="KAL2869767.1"/>
    </source>
</evidence>
<evidence type="ECO:0000256" key="2">
    <source>
        <dbReference type="ARBA" id="ARBA00022737"/>
    </source>
</evidence>
<comment type="caution">
    <text evidence="6">The sequence shown here is derived from an EMBL/GenBank/DDBJ whole genome shotgun (WGS) entry which is preliminary data.</text>
</comment>
<dbReference type="RefSeq" id="XP_070888746.1">
    <property type="nucleotide sequence ID" value="XM_071032417.1"/>
</dbReference>
<gene>
    <name evidence="6" type="ORF">BJX67DRAFT_378822</name>
</gene>
<feature type="domain" description="F-box" evidence="5">
    <location>
        <begin position="1"/>
        <end position="46"/>
    </location>
</feature>
<dbReference type="Pfam" id="PF12796">
    <property type="entry name" value="Ank_2"/>
    <property type="match status" value="1"/>
</dbReference>
<evidence type="ECO:0000256" key="4">
    <source>
        <dbReference type="PROSITE-ProRule" id="PRU00023"/>
    </source>
</evidence>
<organism evidence="6 7">
    <name type="scientific">Aspergillus lucknowensis</name>
    <dbReference type="NCBI Taxonomy" id="176173"/>
    <lineage>
        <taxon>Eukaryota</taxon>
        <taxon>Fungi</taxon>
        <taxon>Dikarya</taxon>
        <taxon>Ascomycota</taxon>
        <taxon>Pezizomycotina</taxon>
        <taxon>Eurotiomycetes</taxon>
        <taxon>Eurotiomycetidae</taxon>
        <taxon>Eurotiales</taxon>
        <taxon>Aspergillaceae</taxon>
        <taxon>Aspergillus</taxon>
        <taxon>Aspergillus subgen. Nidulantes</taxon>
    </lineage>
</organism>
<evidence type="ECO:0000256" key="3">
    <source>
        <dbReference type="ARBA" id="ARBA00023043"/>
    </source>
</evidence>
<feature type="repeat" description="ANK" evidence="4">
    <location>
        <begin position="166"/>
        <end position="198"/>
    </location>
</feature>
<dbReference type="SMART" id="SM00248">
    <property type="entry name" value="ANK"/>
    <property type="match status" value="4"/>
</dbReference>
<dbReference type="InterPro" id="IPR036770">
    <property type="entry name" value="Ankyrin_rpt-contain_sf"/>
</dbReference>
<dbReference type="PROSITE" id="PS50088">
    <property type="entry name" value="ANK_REPEAT"/>
    <property type="match status" value="1"/>
</dbReference>
<dbReference type="Gene3D" id="1.25.40.20">
    <property type="entry name" value="Ankyrin repeat-containing domain"/>
    <property type="match status" value="2"/>
</dbReference>
<sequence>MALLGLPNELLTGIAEQLEFESEIEAFARTCKTLYNLLNPFLYKNNVRHGDSMVLAWGIINRSVRTVLMILDAGADPDECDRHQLDRLVALAAIRGNTTIMQILRERGVNLARDRGWGNPCSKYYDADEPGSLLLLAAKNGHESLVRFLVDFLPRQGDVDYPLSQHGKTALCKAARMGHLHIVEFLLDQGAQIDYEDWDGYTPLVMSLHKCDVEIP</sequence>
<dbReference type="InterPro" id="IPR002110">
    <property type="entry name" value="Ankyrin_rpt"/>
</dbReference>
<dbReference type="GeneID" id="98147489"/>
<keyword evidence="2" id="KW-0677">Repeat</keyword>
<evidence type="ECO:0000259" key="5">
    <source>
        <dbReference type="PROSITE" id="PS50181"/>
    </source>
</evidence>
<protein>
    <recommendedName>
        <fullName evidence="1">protein S-acyltransferase</fullName>
        <ecNumber evidence="1">2.3.1.225</ecNumber>
    </recommendedName>
</protein>
<accession>A0ABR4LYY1</accession>
<dbReference type="EMBL" id="JBFXLQ010000008">
    <property type="protein sequence ID" value="KAL2869767.1"/>
    <property type="molecule type" value="Genomic_DNA"/>
</dbReference>
<keyword evidence="7" id="KW-1185">Reference proteome</keyword>
<reference evidence="6 7" key="1">
    <citation type="submission" date="2024-07" db="EMBL/GenBank/DDBJ databases">
        <title>Section-level genome sequencing and comparative genomics of Aspergillus sections Usti and Cavernicolus.</title>
        <authorList>
            <consortium name="Lawrence Berkeley National Laboratory"/>
            <person name="Nybo J.L."/>
            <person name="Vesth T.C."/>
            <person name="Theobald S."/>
            <person name="Frisvad J.C."/>
            <person name="Larsen T.O."/>
            <person name="Kjaerboelling I."/>
            <person name="Rothschild-Mancinelli K."/>
            <person name="Lyhne E.K."/>
            <person name="Kogle M.E."/>
            <person name="Barry K."/>
            <person name="Clum A."/>
            <person name="Na H."/>
            <person name="Ledsgaard L."/>
            <person name="Lin J."/>
            <person name="Lipzen A."/>
            <person name="Kuo A."/>
            <person name="Riley R."/>
            <person name="Mondo S."/>
            <person name="Labutti K."/>
            <person name="Haridas S."/>
            <person name="Pangalinan J."/>
            <person name="Salamov A.A."/>
            <person name="Simmons B.A."/>
            <person name="Magnuson J.K."/>
            <person name="Chen J."/>
            <person name="Drula E."/>
            <person name="Henrissat B."/>
            <person name="Wiebenga A."/>
            <person name="Lubbers R.J."/>
            <person name="Gomes A.C."/>
            <person name="Macurrencykelacurrency M.R."/>
            <person name="Stajich J."/>
            <person name="Grigoriev I.V."/>
            <person name="Mortensen U.H."/>
            <person name="De Vries R.P."/>
            <person name="Baker S.E."/>
            <person name="Andersen M.R."/>
        </authorList>
    </citation>
    <scope>NUCLEOTIDE SEQUENCE [LARGE SCALE GENOMIC DNA]</scope>
    <source>
        <strain evidence="6 7">CBS 449.75</strain>
    </source>
</reference>
<dbReference type="PROSITE" id="PS50181">
    <property type="entry name" value="FBOX"/>
    <property type="match status" value="1"/>
</dbReference>
<dbReference type="EC" id="2.3.1.225" evidence="1"/>
<dbReference type="PANTHER" id="PTHR24161">
    <property type="entry name" value="ANK_REP_REGION DOMAIN-CONTAINING PROTEIN-RELATED"/>
    <property type="match status" value="1"/>
</dbReference>
<evidence type="ECO:0000256" key="1">
    <source>
        <dbReference type="ARBA" id="ARBA00012210"/>
    </source>
</evidence>
<dbReference type="SUPFAM" id="SSF48403">
    <property type="entry name" value="Ankyrin repeat"/>
    <property type="match status" value="1"/>
</dbReference>
<dbReference type="PANTHER" id="PTHR24161:SF85">
    <property type="entry name" value="PALMITOYLTRANSFERASE HIP14"/>
    <property type="match status" value="1"/>
</dbReference>
<evidence type="ECO:0000313" key="7">
    <source>
        <dbReference type="Proteomes" id="UP001610432"/>
    </source>
</evidence>
<dbReference type="Proteomes" id="UP001610432">
    <property type="component" value="Unassembled WGS sequence"/>
</dbReference>
<dbReference type="PROSITE" id="PS50297">
    <property type="entry name" value="ANK_REP_REGION"/>
    <property type="match status" value="1"/>
</dbReference>
<name>A0ABR4LYY1_9EURO</name>